<dbReference type="Pfam" id="PF00531">
    <property type="entry name" value="Death"/>
    <property type="match status" value="1"/>
</dbReference>
<dbReference type="Gene3D" id="1.10.533.10">
    <property type="entry name" value="Death Domain, Fas"/>
    <property type="match status" value="1"/>
</dbReference>
<dbReference type="PROSITE" id="PS50017">
    <property type="entry name" value="DEATH_DOMAIN"/>
    <property type="match status" value="1"/>
</dbReference>
<reference evidence="2" key="1">
    <citation type="journal article" date="2008" name="Nature">
        <title>The amphioxus genome and the evolution of the chordate karyotype.</title>
        <authorList>
            <consortium name="US DOE Joint Genome Institute (JGI-PGF)"/>
            <person name="Putnam N.H."/>
            <person name="Butts T."/>
            <person name="Ferrier D.E.K."/>
            <person name="Furlong R.F."/>
            <person name="Hellsten U."/>
            <person name="Kawashima T."/>
            <person name="Robinson-Rechavi M."/>
            <person name="Shoguchi E."/>
            <person name="Terry A."/>
            <person name="Yu J.-K."/>
            <person name="Benito-Gutierrez E.L."/>
            <person name="Dubchak I."/>
            <person name="Garcia-Fernandez J."/>
            <person name="Gibson-Brown J.J."/>
            <person name="Grigoriev I.V."/>
            <person name="Horton A.C."/>
            <person name="de Jong P.J."/>
            <person name="Jurka J."/>
            <person name="Kapitonov V.V."/>
            <person name="Kohara Y."/>
            <person name="Kuroki Y."/>
            <person name="Lindquist E."/>
            <person name="Lucas S."/>
            <person name="Osoegawa K."/>
            <person name="Pennacchio L.A."/>
            <person name="Salamov A.A."/>
            <person name="Satou Y."/>
            <person name="Sauka-Spengler T."/>
            <person name="Schmutz J."/>
            <person name="Shin-I T."/>
            <person name="Toyoda A."/>
            <person name="Bronner-Fraser M."/>
            <person name="Fujiyama A."/>
            <person name="Holland L.Z."/>
            <person name="Holland P.W.H."/>
            <person name="Satoh N."/>
            <person name="Rokhsar D.S."/>
        </authorList>
    </citation>
    <scope>NUCLEOTIDE SEQUENCE [LARGE SCALE GENOMIC DNA]</scope>
    <source>
        <strain evidence="2">S238N-H82</strain>
        <tissue evidence="2">Testes</tissue>
    </source>
</reference>
<dbReference type="InterPro" id="IPR000488">
    <property type="entry name" value="Death_dom"/>
</dbReference>
<dbReference type="GO" id="GO:0007165">
    <property type="term" value="P:signal transduction"/>
    <property type="evidence" value="ECO:0007669"/>
    <property type="project" value="InterPro"/>
</dbReference>
<gene>
    <name evidence="2" type="ORF">BRAFLDRAFT_65551</name>
</gene>
<dbReference type="InParanoid" id="C3ZE22"/>
<proteinExistence type="predicted"/>
<organism>
    <name type="scientific">Branchiostoma floridae</name>
    <name type="common">Florida lancelet</name>
    <name type="synonym">Amphioxus</name>
    <dbReference type="NCBI Taxonomy" id="7739"/>
    <lineage>
        <taxon>Eukaryota</taxon>
        <taxon>Metazoa</taxon>
        <taxon>Chordata</taxon>
        <taxon>Cephalochordata</taxon>
        <taxon>Leptocardii</taxon>
        <taxon>Amphioxiformes</taxon>
        <taxon>Branchiostomatidae</taxon>
        <taxon>Branchiostoma</taxon>
    </lineage>
</organism>
<evidence type="ECO:0000313" key="2">
    <source>
        <dbReference type="EMBL" id="EEN48978.1"/>
    </source>
</evidence>
<dbReference type="PANTHER" id="PTHR16155">
    <property type="entry name" value="DED DOMAIN-CONTAINING PROTEIN"/>
    <property type="match status" value="1"/>
</dbReference>
<sequence>MRHLDKEPTRSILLTNLPRVAGSCQVSQLNAEICAALTEATLGKVINLRYSRPKGKIFVCGTRVKLFRTPDPVLVQNTEKRQHGREMYFTKAEQQNARQETTESSLCDDPPETDSYMYLPFHKHPYRPPHISEDICSRMVVPKSKRSHRKSLFSSKMTSKCHSWKDSSAKAAHRKKTSAMQRGHTKAAATTKTVRTLPKRFTVYTLGLSTLIPVQVKSNDTIAVLKAAIQQKEGIKIPVKATLWCKGYKVTEKELQKLAKNLGAEWESLAIYLDMKKADVDKFKADNPYQTEQQIFSMLVRWKETQGTRATKEQLKEKLREAGVEEEKFERVLTKVEIEQKDVAWLAEELDVLYLEQDHSVSFQGNRNDLGREFYHGGTISWFELQLGTYAVDRDIQFALEASIKTVLNRRKSAIKTLYHAPGAGGTTLARRVLWDIHLEKICPCAFVTSLAHDNDAIHKRIKWLHNKTSLPVFVVEDSRISKTESRLIRETFETCRQFTPLVILDVQRYSSKIDKDKEGDRFWLKGEVSIPEAIRLTEVFSRNCPEKKDDFEKLVDDAKAHKNPRVFEFGLTAFEYEFRGVQSYVSGYLKLDGHFNLLKDLSDWRLAVGFLSLTYYYGQAAIPGQFFANILGIRKKDTVDFGSLPFEAKKFINKEDGNYWRISIHALAKEILEQILCPVPHSRESNVRLSSSATKCLKEFTAMFIIEAGSGKERLCQDLINVVIATFFSRDNNEILMIGRTKRHLSSLILDIPSQRPLYTERYAIFQLLVEYFPRNPHCLAHLARFCALVREEYPVAKKYIEKAIQIREEERQQYHHYMAASFEEGIEEDSQGADTPLSRIYNMKGCIYQAEMSSNIGRLGSVATCEEHIDVNEVITEAVALAKTASTAFAKCREYYKKGHEDSFGYVPDIKLRLKLIEFIKKNFGDYETYVGSESADEYIKDLLWEVDSLIRECYEKVFTLPQEFHTSVDWYCLLCKDAALAIQNWTDVSSIRGRRGKLAAYRMLNQSRSAVKNIWYWDNMRKSDIEDIITLYEQNFQEVFEKGLDYNLDNDMKDWLLAIRHELIERPYTIEEVLLRVRQWYDRLIKLGELSECAFVILHE</sequence>
<evidence type="ECO:0000259" key="1">
    <source>
        <dbReference type="PROSITE" id="PS50017"/>
    </source>
</evidence>
<dbReference type="AlphaFoldDB" id="C3ZE22"/>
<dbReference type="InterPro" id="IPR011029">
    <property type="entry name" value="DEATH-like_dom_sf"/>
</dbReference>
<dbReference type="PANTHER" id="PTHR16155:SF19">
    <property type="entry name" value="DED DOMAIN-CONTAINING PROTEIN"/>
    <property type="match status" value="1"/>
</dbReference>
<dbReference type="SUPFAM" id="SSF47986">
    <property type="entry name" value="DEATH domain"/>
    <property type="match status" value="1"/>
</dbReference>
<accession>C3ZE22</accession>
<protein>
    <recommendedName>
        <fullName evidence="1">Death domain-containing protein</fullName>
    </recommendedName>
</protein>
<name>C3ZE22_BRAFL</name>
<dbReference type="EMBL" id="GG666612">
    <property type="protein sequence ID" value="EEN48978.1"/>
    <property type="molecule type" value="Genomic_DNA"/>
</dbReference>
<feature type="domain" description="Death" evidence="1">
    <location>
        <begin position="251"/>
        <end position="323"/>
    </location>
</feature>